<dbReference type="GO" id="GO:0003677">
    <property type="term" value="F:DNA binding"/>
    <property type="evidence" value="ECO:0007669"/>
    <property type="project" value="UniProtKB-KW"/>
</dbReference>
<dbReference type="CDD" id="cd08414">
    <property type="entry name" value="PBP2_LTTR_aromatics_like"/>
    <property type="match status" value="1"/>
</dbReference>
<protein>
    <submittedName>
        <fullName evidence="6">LysR family transcriptional regulator</fullName>
    </submittedName>
</protein>
<keyword evidence="7" id="KW-1185">Reference proteome</keyword>
<proteinExistence type="inferred from homology"/>
<evidence type="ECO:0000256" key="3">
    <source>
        <dbReference type="ARBA" id="ARBA00023125"/>
    </source>
</evidence>
<dbReference type="RefSeq" id="WP_183119915.1">
    <property type="nucleotide sequence ID" value="NZ_JABEQF010000009.1"/>
</dbReference>
<dbReference type="Pfam" id="PF00126">
    <property type="entry name" value="HTH_1"/>
    <property type="match status" value="1"/>
</dbReference>
<dbReference type="PANTHER" id="PTHR30346:SF0">
    <property type="entry name" value="HCA OPERON TRANSCRIPTIONAL ACTIVATOR HCAR"/>
    <property type="match status" value="1"/>
</dbReference>
<organism evidence="6 7">
    <name type="scientific">Gluconacetobacter azotocaptans</name>
    <dbReference type="NCBI Taxonomy" id="142834"/>
    <lineage>
        <taxon>Bacteria</taxon>
        <taxon>Pseudomonadati</taxon>
        <taxon>Pseudomonadota</taxon>
        <taxon>Alphaproteobacteria</taxon>
        <taxon>Acetobacterales</taxon>
        <taxon>Acetobacteraceae</taxon>
        <taxon>Gluconacetobacter</taxon>
    </lineage>
</organism>
<dbReference type="AlphaFoldDB" id="A0A7W4PDX8"/>
<evidence type="ECO:0000256" key="1">
    <source>
        <dbReference type="ARBA" id="ARBA00009437"/>
    </source>
</evidence>
<evidence type="ECO:0000313" key="7">
    <source>
        <dbReference type="Proteomes" id="UP000555756"/>
    </source>
</evidence>
<comment type="caution">
    <text evidence="6">The sequence shown here is derived from an EMBL/GenBank/DDBJ whole genome shotgun (WGS) entry which is preliminary data.</text>
</comment>
<feature type="domain" description="HTH lysR-type" evidence="5">
    <location>
        <begin position="1"/>
        <end position="62"/>
    </location>
</feature>
<dbReference type="InterPro" id="IPR000847">
    <property type="entry name" value="LysR_HTH_N"/>
</dbReference>
<evidence type="ECO:0000259" key="5">
    <source>
        <dbReference type="PROSITE" id="PS50931"/>
    </source>
</evidence>
<gene>
    <name evidence="6" type="ORF">HLH34_12480</name>
</gene>
<dbReference type="Gene3D" id="1.10.10.10">
    <property type="entry name" value="Winged helix-like DNA-binding domain superfamily/Winged helix DNA-binding domain"/>
    <property type="match status" value="1"/>
</dbReference>
<dbReference type="PROSITE" id="PS50931">
    <property type="entry name" value="HTH_LYSR"/>
    <property type="match status" value="1"/>
</dbReference>
<dbReference type="GO" id="GO:0003700">
    <property type="term" value="F:DNA-binding transcription factor activity"/>
    <property type="evidence" value="ECO:0007669"/>
    <property type="project" value="InterPro"/>
</dbReference>
<name>A0A7W4PDX8_9PROT</name>
<dbReference type="InterPro" id="IPR036388">
    <property type="entry name" value="WH-like_DNA-bd_sf"/>
</dbReference>
<accession>A0A7W4PDX8</accession>
<dbReference type="GO" id="GO:0032993">
    <property type="term" value="C:protein-DNA complex"/>
    <property type="evidence" value="ECO:0007669"/>
    <property type="project" value="TreeGrafter"/>
</dbReference>
<dbReference type="EMBL" id="JABEQF010000009">
    <property type="protein sequence ID" value="MBB2190767.1"/>
    <property type="molecule type" value="Genomic_DNA"/>
</dbReference>
<dbReference type="Proteomes" id="UP000555756">
    <property type="component" value="Unassembled WGS sequence"/>
</dbReference>
<dbReference type="SUPFAM" id="SSF46785">
    <property type="entry name" value="Winged helix' DNA-binding domain"/>
    <property type="match status" value="1"/>
</dbReference>
<dbReference type="SUPFAM" id="SSF53850">
    <property type="entry name" value="Periplasmic binding protein-like II"/>
    <property type="match status" value="1"/>
</dbReference>
<keyword evidence="3" id="KW-0238">DNA-binding</keyword>
<dbReference type="PANTHER" id="PTHR30346">
    <property type="entry name" value="TRANSCRIPTIONAL DUAL REGULATOR HCAR-RELATED"/>
    <property type="match status" value="1"/>
</dbReference>
<evidence type="ECO:0000256" key="4">
    <source>
        <dbReference type="ARBA" id="ARBA00023163"/>
    </source>
</evidence>
<keyword evidence="2" id="KW-0805">Transcription regulation</keyword>
<keyword evidence="4" id="KW-0804">Transcription</keyword>
<dbReference type="PRINTS" id="PR00039">
    <property type="entry name" value="HTHLYSR"/>
</dbReference>
<evidence type="ECO:0000256" key="2">
    <source>
        <dbReference type="ARBA" id="ARBA00023015"/>
    </source>
</evidence>
<dbReference type="InterPro" id="IPR005119">
    <property type="entry name" value="LysR_subst-bd"/>
</dbReference>
<evidence type="ECO:0000313" key="6">
    <source>
        <dbReference type="EMBL" id="MBB2190767.1"/>
    </source>
</evidence>
<dbReference type="Pfam" id="PF03466">
    <property type="entry name" value="LysR_substrate"/>
    <property type="match status" value="1"/>
</dbReference>
<dbReference type="Gene3D" id="3.40.190.10">
    <property type="entry name" value="Periplasmic binding protein-like II"/>
    <property type="match status" value="2"/>
</dbReference>
<comment type="similarity">
    <text evidence="1">Belongs to the LysR transcriptional regulatory family.</text>
</comment>
<dbReference type="InterPro" id="IPR036390">
    <property type="entry name" value="WH_DNA-bd_sf"/>
</dbReference>
<sequence>MKLAKHLHDLLRFASLGQNLNLHQAAQQVGLSQPSLTRLVQRLEEQFRIHLIERGTHGIRLTGAGELIIRQADFIRRNIDQLHHDINARRIGKRGRLDIGFFTPPTSDPIDGAITRIADSTELELNFHEGSVPQLLIWLRRHMLDVALAMGSVDDLTFNTEHIWKENLAVILPHAHPLLLRERVSWPEISKEKILVRRSFGDNWISDSLRERAAQAACALTMVEMRVSRETLPFLVKKGFGITIMMESSAINLQSDGVSYRLLEGKGASVDITAVWLPENANPALRRFLEEVSNDTKNKISEFL</sequence>
<reference evidence="6 7" key="1">
    <citation type="submission" date="2020-04" db="EMBL/GenBank/DDBJ databases">
        <title>Description of novel Gluconacetobacter.</title>
        <authorList>
            <person name="Sombolestani A."/>
        </authorList>
    </citation>
    <scope>NUCLEOTIDE SEQUENCE [LARGE SCALE GENOMIC DNA]</scope>
    <source>
        <strain evidence="6 7">LMG 21311</strain>
    </source>
</reference>